<gene>
    <name evidence="3" type="ORF">ACMU_11725</name>
</gene>
<accession>A0A037ZGW0</accession>
<reference evidence="3 4" key="1">
    <citation type="submission" date="2014-03" db="EMBL/GenBank/DDBJ databases">
        <title>Draft Genome Sequence of Actibacterium mucosum KCTC 23349, a Marine Alphaproteobacterium with Complex Ionic Requirements Isolated from Mediterranean Seawater at Malvarrosa Beach, Valencia, Spain.</title>
        <authorList>
            <person name="Arahal D.R."/>
            <person name="Shao Z."/>
            <person name="Lai Q."/>
            <person name="Pujalte M.J."/>
        </authorList>
    </citation>
    <scope>NUCLEOTIDE SEQUENCE [LARGE SCALE GENOMIC DNA]</scope>
    <source>
        <strain evidence="3 4">KCTC 23349</strain>
    </source>
</reference>
<keyword evidence="4" id="KW-1185">Reference proteome</keyword>
<name>A0A037ZGW0_9RHOB</name>
<dbReference type="Pfam" id="PF08240">
    <property type="entry name" value="ADH_N"/>
    <property type="match status" value="1"/>
</dbReference>
<dbReference type="InterPro" id="IPR013154">
    <property type="entry name" value="ADH-like_N"/>
</dbReference>
<dbReference type="InterPro" id="IPR036291">
    <property type="entry name" value="NAD(P)-bd_dom_sf"/>
</dbReference>
<dbReference type="Gene3D" id="3.90.180.10">
    <property type="entry name" value="Medium-chain alcohol dehydrogenases, catalytic domain"/>
    <property type="match status" value="1"/>
</dbReference>
<dbReference type="PANTHER" id="PTHR44154:SF1">
    <property type="entry name" value="QUINONE OXIDOREDUCTASE"/>
    <property type="match status" value="1"/>
</dbReference>
<dbReference type="PANTHER" id="PTHR44154">
    <property type="entry name" value="QUINONE OXIDOREDUCTASE"/>
    <property type="match status" value="1"/>
</dbReference>
<dbReference type="STRING" id="1454373.ACMU_11725"/>
<dbReference type="Pfam" id="PF00107">
    <property type="entry name" value="ADH_zinc_N"/>
    <property type="match status" value="1"/>
</dbReference>
<evidence type="ECO:0000256" key="1">
    <source>
        <dbReference type="ARBA" id="ARBA00022857"/>
    </source>
</evidence>
<dbReference type="AlphaFoldDB" id="A0A037ZGW0"/>
<feature type="domain" description="Enoyl reductase (ER)" evidence="2">
    <location>
        <begin position="12"/>
        <end position="329"/>
    </location>
</feature>
<evidence type="ECO:0000259" key="2">
    <source>
        <dbReference type="SMART" id="SM00829"/>
    </source>
</evidence>
<keyword evidence="1" id="KW-0521">NADP</keyword>
<dbReference type="InterPro" id="IPR011032">
    <property type="entry name" value="GroES-like_sf"/>
</dbReference>
<dbReference type="CDD" id="cd08253">
    <property type="entry name" value="zeta_crystallin"/>
    <property type="match status" value="1"/>
</dbReference>
<dbReference type="SUPFAM" id="SSF50129">
    <property type="entry name" value="GroES-like"/>
    <property type="match status" value="1"/>
</dbReference>
<dbReference type="InterPro" id="IPR013149">
    <property type="entry name" value="ADH-like_C"/>
</dbReference>
<dbReference type="Proteomes" id="UP000026249">
    <property type="component" value="Unassembled WGS sequence"/>
</dbReference>
<dbReference type="Gene3D" id="3.40.50.720">
    <property type="entry name" value="NAD(P)-binding Rossmann-like Domain"/>
    <property type="match status" value="1"/>
</dbReference>
<dbReference type="EMBL" id="JFKE01000004">
    <property type="protein sequence ID" value="KAJ55358.1"/>
    <property type="molecule type" value="Genomic_DNA"/>
</dbReference>
<sequence length="339" mass="35467">MRAAVYRRTGPAAEVLEMVQMTRPVPDAHEVLVQVRASGINPADVKRRAGWNGMAMAHEAVIPHCDGAGVIAAVGAEILPERVGERVWLWNAQGGYGTAGRSDGTAAEYIALPSDQAVTLPEELSFQEGACLGVPALTAWLAVAGDGPVAGKTVLVQGGAGAVGWACVQMSVGMGARVIATVGRRAAASVVAGAGDVVVFDRHGTDLVERVMAATDGRGVDRIVEVDLAANLDTDIACLAPHGVIASYSSSSDPNPVLPYYDLANLGATIRFLQGFRLPADQRRKAEDTINTLIREGQMRPRIGASYSLEDIASAHARVESGAPGQTVLSLSRSERTLR</sequence>
<dbReference type="RefSeq" id="WP_035259102.1">
    <property type="nucleotide sequence ID" value="NZ_JFKE01000004.1"/>
</dbReference>
<dbReference type="InterPro" id="IPR051603">
    <property type="entry name" value="Zinc-ADH_QOR/CCCR"/>
</dbReference>
<protein>
    <recommendedName>
        <fullName evidence="2">Enoyl reductase (ER) domain-containing protein</fullName>
    </recommendedName>
</protein>
<dbReference type="SMART" id="SM00829">
    <property type="entry name" value="PKS_ER"/>
    <property type="match status" value="1"/>
</dbReference>
<evidence type="ECO:0000313" key="4">
    <source>
        <dbReference type="Proteomes" id="UP000026249"/>
    </source>
</evidence>
<dbReference type="SUPFAM" id="SSF51735">
    <property type="entry name" value="NAD(P)-binding Rossmann-fold domains"/>
    <property type="match status" value="1"/>
</dbReference>
<dbReference type="InterPro" id="IPR020843">
    <property type="entry name" value="ER"/>
</dbReference>
<organism evidence="3 4">
    <name type="scientific">Actibacterium mucosum KCTC 23349</name>
    <dbReference type="NCBI Taxonomy" id="1454373"/>
    <lineage>
        <taxon>Bacteria</taxon>
        <taxon>Pseudomonadati</taxon>
        <taxon>Pseudomonadota</taxon>
        <taxon>Alphaproteobacteria</taxon>
        <taxon>Rhodobacterales</taxon>
        <taxon>Roseobacteraceae</taxon>
        <taxon>Actibacterium</taxon>
    </lineage>
</organism>
<evidence type="ECO:0000313" key="3">
    <source>
        <dbReference type="EMBL" id="KAJ55358.1"/>
    </source>
</evidence>
<dbReference type="GO" id="GO:0016491">
    <property type="term" value="F:oxidoreductase activity"/>
    <property type="evidence" value="ECO:0007669"/>
    <property type="project" value="InterPro"/>
</dbReference>
<proteinExistence type="predicted"/>
<comment type="caution">
    <text evidence="3">The sequence shown here is derived from an EMBL/GenBank/DDBJ whole genome shotgun (WGS) entry which is preliminary data.</text>
</comment>
<dbReference type="OrthoDB" id="7355832at2"/>